<evidence type="ECO:0000313" key="3">
    <source>
        <dbReference type="EMBL" id="GAA2103278.1"/>
    </source>
</evidence>
<reference evidence="4" key="1">
    <citation type="journal article" date="2019" name="Int. J. Syst. Evol. Microbiol.">
        <title>The Global Catalogue of Microorganisms (GCM) 10K type strain sequencing project: providing services to taxonomists for standard genome sequencing and annotation.</title>
        <authorList>
            <consortium name="The Broad Institute Genomics Platform"/>
            <consortium name="The Broad Institute Genome Sequencing Center for Infectious Disease"/>
            <person name="Wu L."/>
            <person name="Ma J."/>
        </authorList>
    </citation>
    <scope>NUCLEOTIDE SEQUENCE [LARGE SCALE GENOMIC DNA]</scope>
    <source>
        <strain evidence="4">JCM 15900</strain>
    </source>
</reference>
<dbReference type="PANTHER" id="PTHR34215:SF1">
    <property type="entry name" value="YLXR DOMAIN-CONTAINING PROTEIN"/>
    <property type="match status" value="1"/>
</dbReference>
<evidence type="ECO:0000259" key="2">
    <source>
        <dbReference type="Pfam" id="PF04296"/>
    </source>
</evidence>
<dbReference type="Pfam" id="PF04296">
    <property type="entry name" value="YlxR"/>
    <property type="match status" value="1"/>
</dbReference>
<evidence type="ECO:0000256" key="1">
    <source>
        <dbReference type="SAM" id="MobiDB-lite"/>
    </source>
</evidence>
<feature type="domain" description="YlxR" evidence="2">
    <location>
        <begin position="13"/>
        <end position="77"/>
    </location>
</feature>
<dbReference type="SUPFAM" id="SSF64376">
    <property type="entry name" value="YlxR-like"/>
    <property type="match status" value="1"/>
</dbReference>
<sequence length="102" mass="11311">MSSAVQKPPEPIRMCIACRERAPQSQLLRLAVLVADEPRIVVDAQRRLPGRGAWIHDSAACWKRARAKKAFSVALRRPGLAGPQTTVGEPDQRKQVSRMDAE</sequence>
<dbReference type="PANTHER" id="PTHR34215">
    <property type="entry name" value="BLL0784 PROTEIN"/>
    <property type="match status" value="1"/>
</dbReference>
<name>A0ABP5IQ79_9MICO</name>
<feature type="compositionally biased region" description="Basic and acidic residues" evidence="1">
    <location>
        <begin position="90"/>
        <end position="102"/>
    </location>
</feature>
<feature type="region of interest" description="Disordered" evidence="1">
    <location>
        <begin position="78"/>
        <end position="102"/>
    </location>
</feature>
<dbReference type="Gene3D" id="3.30.1230.10">
    <property type="entry name" value="YlxR-like"/>
    <property type="match status" value="1"/>
</dbReference>
<proteinExistence type="predicted"/>
<organism evidence="3 4">
    <name type="scientific">Brevibacterium salitolerans</name>
    <dbReference type="NCBI Taxonomy" id="1403566"/>
    <lineage>
        <taxon>Bacteria</taxon>
        <taxon>Bacillati</taxon>
        <taxon>Actinomycetota</taxon>
        <taxon>Actinomycetes</taxon>
        <taxon>Micrococcales</taxon>
        <taxon>Brevibacteriaceae</taxon>
        <taxon>Brevibacterium</taxon>
    </lineage>
</organism>
<gene>
    <name evidence="3" type="ORF">GCM10009823_27080</name>
</gene>
<dbReference type="RefSeq" id="WP_291792425.1">
    <property type="nucleotide sequence ID" value="NZ_BAAAPZ010000017.1"/>
</dbReference>
<accession>A0ABP5IQ79</accession>
<dbReference type="InterPro" id="IPR007393">
    <property type="entry name" value="YlxR_dom"/>
</dbReference>
<dbReference type="InterPro" id="IPR037465">
    <property type="entry name" value="YlxR"/>
</dbReference>
<protein>
    <recommendedName>
        <fullName evidence="2">YlxR domain-containing protein</fullName>
    </recommendedName>
</protein>
<keyword evidence="4" id="KW-1185">Reference proteome</keyword>
<evidence type="ECO:0000313" key="4">
    <source>
        <dbReference type="Proteomes" id="UP001500984"/>
    </source>
</evidence>
<dbReference type="EMBL" id="BAAAPZ010000017">
    <property type="protein sequence ID" value="GAA2103278.1"/>
    <property type="molecule type" value="Genomic_DNA"/>
</dbReference>
<comment type="caution">
    <text evidence="3">The sequence shown here is derived from an EMBL/GenBank/DDBJ whole genome shotgun (WGS) entry which is preliminary data.</text>
</comment>
<dbReference type="Proteomes" id="UP001500984">
    <property type="component" value="Unassembled WGS sequence"/>
</dbReference>
<dbReference type="InterPro" id="IPR035931">
    <property type="entry name" value="YlxR-like_sf"/>
</dbReference>